<feature type="compositionally biased region" description="Polar residues" evidence="7">
    <location>
        <begin position="653"/>
        <end position="671"/>
    </location>
</feature>
<feature type="region of interest" description="Disordered" evidence="7">
    <location>
        <begin position="30"/>
        <end position="66"/>
    </location>
</feature>
<name>A0AAD5YFE9_9APHY</name>
<dbReference type="SUPFAM" id="SSF57716">
    <property type="entry name" value="Glucocorticoid receptor-like (DNA-binding domain)"/>
    <property type="match status" value="1"/>
</dbReference>
<dbReference type="PROSITE" id="PS50114">
    <property type="entry name" value="GATA_ZN_FINGER_2"/>
    <property type="match status" value="1"/>
</dbReference>
<evidence type="ECO:0000313" key="10">
    <source>
        <dbReference type="EMBL" id="KAJ3487148.1"/>
    </source>
</evidence>
<dbReference type="EMBL" id="JANAWD010000100">
    <property type="protein sequence ID" value="KAJ3487148.1"/>
    <property type="molecule type" value="Genomic_DNA"/>
</dbReference>
<feature type="domain" description="PAS" evidence="8">
    <location>
        <begin position="86"/>
        <end position="132"/>
    </location>
</feature>
<dbReference type="InterPro" id="IPR013088">
    <property type="entry name" value="Znf_NHR/GATA"/>
</dbReference>
<evidence type="ECO:0000256" key="2">
    <source>
        <dbReference type="ARBA" id="ARBA00022771"/>
    </source>
</evidence>
<dbReference type="InterPro" id="IPR035965">
    <property type="entry name" value="PAS-like_dom_sf"/>
</dbReference>
<feature type="compositionally biased region" description="Basic and acidic residues" evidence="7">
    <location>
        <begin position="720"/>
        <end position="733"/>
    </location>
</feature>
<keyword evidence="1" id="KW-0479">Metal-binding</keyword>
<keyword evidence="3" id="KW-0862">Zinc</keyword>
<keyword evidence="11" id="KW-1185">Reference proteome</keyword>
<dbReference type="GO" id="GO:0008270">
    <property type="term" value="F:zinc ion binding"/>
    <property type="evidence" value="ECO:0007669"/>
    <property type="project" value="UniProtKB-KW"/>
</dbReference>
<evidence type="ECO:0000313" key="11">
    <source>
        <dbReference type="Proteomes" id="UP001212997"/>
    </source>
</evidence>
<dbReference type="SUPFAM" id="SSF55785">
    <property type="entry name" value="PYP-like sensor domain (PAS domain)"/>
    <property type="match status" value="1"/>
</dbReference>
<feature type="region of interest" description="Disordered" evidence="7">
    <location>
        <begin position="350"/>
        <end position="525"/>
    </location>
</feature>
<dbReference type="Gene3D" id="3.30.450.20">
    <property type="entry name" value="PAS domain"/>
    <property type="match status" value="1"/>
</dbReference>
<feature type="compositionally biased region" description="Low complexity" evidence="7">
    <location>
        <begin position="386"/>
        <end position="397"/>
    </location>
</feature>
<proteinExistence type="predicted"/>
<feature type="compositionally biased region" description="Polar residues" evidence="7">
    <location>
        <begin position="350"/>
        <end position="385"/>
    </location>
</feature>
<evidence type="ECO:0008006" key="12">
    <source>
        <dbReference type="Google" id="ProtNLM"/>
    </source>
</evidence>
<dbReference type="Proteomes" id="UP001212997">
    <property type="component" value="Unassembled WGS sequence"/>
</dbReference>
<dbReference type="PROSITE" id="PS00344">
    <property type="entry name" value="GATA_ZN_FINGER_1"/>
    <property type="match status" value="1"/>
</dbReference>
<evidence type="ECO:0000256" key="5">
    <source>
        <dbReference type="ARBA" id="ARBA00023163"/>
    </source>
</evidence>
<accession>A0AAD5YFE9</accession>
<feature type="compositionally biased region" description="Polar residues" evidence="7">
    <location>
        <begin position="408"/>
        <end position="450"/>
    </location>
</feature>
<evidence type="ECO:0000256" key="7">
    <source>
        <dbReference type="SAM" id="MobiDB-lite"/>
    </source>
</evidence>
<dbReference type="Pfam" id="PF00320">
    <property type="entry name" value="GATA"/>
    <property type="match status" value="1"/>
</dbReference>
<feature type="compositionally biased region" description="Polar residues" evidence="7">
    <location>
        <begin position="41"/>
        <end position="60"/>
    </location>
</feature>
<dbReference type="SMART" id="SM00401">
    <property type="entry name" value="ZnF_GATA"/>
    <property type="match status" value="1"/>
</dbReference>
<evidence type="ECO:0000256" key="3">
    <source>
        <dbReference type="ARBA" id="ARBA00022833"/>
    </source>
</evidence>
<dbReference type="InterPro" id="IPR000014">
    <property type="entry name" value="PAS"/>
</dbReference>
<reference evidence="10" key="1">
    <citation type="submission" date="2022-07" db="EMBL/GenBank/DDBJ databases">
        <title>Genome Sequence of Physisporinus lineatus.</title>
        <authorList>
            <person name="Buettner E."/>
        </authorList>
    </citation>
    <scope>NUCLEOTIDE SEQUENCE</scope>
    <source>
        <strain evidence="10">VT162</strain>
    </source>
</reference>
<dbReference type="PROSITE" id="PS50112">
    <property type="entry name" value="PAS"/>
    <property type="match status" value="1"/>
</dbReference>
<evidence type="ECO:0000256" key="1">
    <source>
        <dbReference type="ARBA" id="ARBA00022723"/>
    </source>
</evidence>
<comment type="caution">
    <text evidence="10">The sequence shown here is derived from an EMBL/GenBank/DDBJ whole genome shotgun (WGS) entry which is preliminary data.</text>
</comment>
<evidence type="ECO:0000256" key="6">
    <source>
        <dbReference type="PROSITE-ProRule" id="PRU00094"/>
    </source>
</evidence>
<dbReference type="PANTHER" id="PTHR47172">
    <property type="entry name" value="OS01G0976800 PROTEIN"/>
    <property type="match status" value="1"/>
</dbReference>
<organism evidence="10 11">
    <name type="scientific">Meripilus lineatus</name>
    <dbReference type="NCBI Taxonomy" id="2056292"/>
    <lineage>
        <taxon>Eukaryota</taxon>
        <taxon>Fungi</taxon>
        <taxon>Dikarya</taxon>
        <taxon>Basidiomycota</taxon>
        <taxon>Agaricomycotina</taxon>
        <taxon>Agaricomycetes</taxon>
        <taxon>Polyporales</taxon>
        <taxon>Meripilaceae</taxon>
        <taxon>Meripilus</taxon>
    </lineage>
</organism>
<gene>
    <name evidence="10" type="ORF">NLI96_g3736</name>
</gene>
<feature type="compositionally biased region" description="Polar residues" evidence="7">
    <location>
        <begin position="457"/>
        <end position="468"/>
    </location>
</feature>
<feature type="region of interest" description="Disordered" evidence="7">
    <location>
        <begin position="562"/>
        <end position="597"/>
    </location>
</feature>
<keyword evidence="4" id="KW-0805">Transcription regulation</keyword>
<feature type="region of interest" description="Disordered" evidence="7">
    <location>
        <begin position="626"/>
        <end position="671"/>
    </location>
</feature>
<protein>
    <recommendedName>
        <fullName evidence="12">GATA-type domain-containing protein</fullName>
    </recommendedName>
</protein>
<sequence>MSFLAPTQRGYESIGHSDISHLPRVQMNTLPSFDNLPSPPTQQVYHSTVNHHPSNGSSSSDRSHTSLPKLGQTRCYWSLLSPDLHFLYLDPVLASHLGEQADLLLGKSLLEFVHPDEQASADHDLGGVLKSRTLHGSVTRVRYSRLSRVRRQLGFQGLVEDWPEATKIAVDSNYMAVDIVINWAADGLVLCFMHAVVDLTARDNDENNKTGWTNWCGTPYMSVEQVQLMYQQLVNRVPQPASMTRVFQVLLNQSDRPLWLSWPPDPSQGHGPTSKDFARLAEDVQIGNSVVTGTDAKTSCTRRYKALQPMHIGRSHQAPHSPPPYEVESIFIPYGSIIFACHRVNMQTSNGREADGTQTNHYATPYNQPTPSAYITPSHSDYASNTSSYPPQLSPSQPQYPTPHWTPTPGSVSQQPYDQWSQETPVTSAPSISNVRSSGYTSSHPNQWSAQPPYHLDTSSPTFNSYPTPSGMPYHGSTQSANTVGAGPPSPVNDAVPPSRIPRRGSGNRDNYGNGGRGAGNPPNGVNKCASCKATHSPEWRKGPSGKKDLCNACGLRFARSRAKKEGNPQRRRKERMVGNLGGRSEHPAPSPGLPYQALRRSFDENSFSGNPGSGSEAFSHAAAFTALTPSPSPPAGSTFSSYAHAPHVQRMQPPQSTEPRASYTNPLSPQTSYYTAAEEAVGIHHALSGVSAPRLDPPPIGSSNSPPLSSPVHPFVHSSYERETKRESDQDRILLPPTPGERPRSKMDYLA</sequence>
<evidence type="ECO:0000259" key="8">
    <source>
        <dbReference type="PROSITE" id="PS50112"/>
    </source>
</evidence>
<keyword evidence="2 6" id="KW-0863">Zinc-finger</keyword>
<evidence type="ECO:0000259" key="9">
    <source>
        <dbReference type="PROSITE" id="PS50114"/>
    </source>
</evidence>
<feature type="domain" description="GATA-type" evidence="9">
    <location>
        <begin position="523"/>
        <end position="556"/>
    </location>
</feature>
<dbReference type="GO" id="GO:0006355">
    <property type="term" value="P:regulation of DNA-templated transcription"/>
    <property type="evidence" value="ECO:0007669"/>
    <property type="project" value="InterPro"/>
</dbReference>
<feature type="compositionally biased region" description="Basic and acidic residues" evidence="7">
    <location>
        <begin position="742"/>
        <end position="752"/>
    </location>
</feature>
<evidence type="ECO:0000256" key="4">
    <source>
        <dbReference type="ARBA" id="ARBA00023015"/>
    </source>
</evidence>
<dbReference type="PANTHER" id="PTHR47172:SF24">
    <property type="entry name" value="GATA ZINC FINGER DOMAIN-CONTAINING PROTEIN 14-RELATED"/>
    <property type="match status" value="1"/>
</dbReference>
<dbReference type="InterPro" id="IPR000679">
    <property type="entry name" value="Znf_GATA"/>
</dbReference>
<feature type="region of interest" description="Disordered" evidence="7">
    <location>
        <begin position="689"/>
        <end position="752"/>
    </location>
</feature>
<keyword evidence="5" id="KW-0804">Transcription</keyword>
<dbReference type="GO" id="GO:0043565">
    <property type="term" value="F:sequence-specific DNA binding"/>
    <property type="evidence" value="ECO:0007669"/>
    <property type="project" value="InterPro"/>
</dbReference>
<dbReference type="Gene3D" id="3.30.50.10">
    <property type="entry name" value="Erythroid Transcription Factor GATA-1, subunit A"/>
    <property type="match status" value="1"/>
</dbReference>
<dbReference type="AlphaFoldDB" id="A0AAD5YFE9"/>
<dbReference type="CDD" id="cd00202">
    <property type="entry name" value="ZnF_GATA"/>
    <property type="match status" value="1"/>
</dbReference>